<evidence type="ECO:0000256" key="1">
    <source>
        <dbReference type="ARBA" id="ARBA00023002"/>
    </source>
</evidence>
<dbReference type="EMBL" id="MLJW01000695">
    <property type="protein sequence ID" value="OIQ83522.1"/>
    <property type="molecule type" value="Genomic_DNA"/>
</dbReference>
<dbReference type="Gene3D" id="3.30.70.2520">
    <property type="match status" value="1"/>
</dbReference>
<gene>
    <name evidence="3" type="ORF">GALL_346700</name>
</gene>
<sequence>MSRPRTTPRTPSRSTVEWTNWARTERTTPLRFERPRDVESLVRVVTGAGPSPVRVVGAGHSFTGAAATDGIMVSLDDVADVERVQPRPDGTTHVTVGAGIRLGALNRALALHGLAMRNLGDVDRQSIAGAISTGTHGTGARLGGLASQVVGLRVVTAAGEVLEVDADDHGDLFQAARLGLGAVGLIAAVTIEAVPAFSLEAVEEPWPLERVLDALEGPDGLVESNGHVEFYWFPHTRRALTKRNNCVDPRSPGAAPPLGQVRGWLDDELLSNTVFEATNRLTAVARGLTPMVNQVAARALSARRFTAPSFEVFVTPRRVRFREMEYAVPRAVLVDVLAEVDRWIRRTGEHVPFPVEVRFAAPDDVWLSPAYARESAYVAVHQYIRLPYRRYFSAVERIMAEVDGRPHWGKLHWLEAERLAALYPRFADFLAVRSAQDPAGRFANPYTERVFGPRG</sequence>
<dbReference type="PROSITE" id="PS51387">
    <property type="entry name" value="FAD_PCMH"/>
    <property type="match status" value="1"/>
</dbReference>
<dbReference type="Gene3D" id="1.10.45.10">
    <property type="entry name" value="Vanillyl-alcohol Oxidase, Chain A, domain 4"/>
    <property type="match status" value="1"/>
</dbReference>
<dbReference type="Pfam" id="PF04030">
    <property type="entry name" value="ALO"/>
    <property type="match status" value="1"/>
</dbReference>
<dbReference type="InterPro" id="IPR007173">
    <property type="entry name" value="ALO_C"/>
</dbReference>
<dbReference type="InterPro" id="IPR006094">
    <property type="entry name" value="Oxid_FAD_bind_N"/>
</dbReference>
<dbReference type="Pfam" id="PF01565">
    <property type="entry name" value="FAD_binding_4"/>
    <property type="match status" value="1"/>
</dbReference>
<proteinExistence type="predicted"/>
<dbReference type="Gene3D" id="3.30.465.10">
    <property type="match status" value="1"/>
</dbReference>
<dbReference type="SUPFAM" id="SSF56176">
    <property type="entry name" value="FAD-binding/transporter-associated domain-like"/>
    <property type="match status" value="1"/>
</dbReference>
<dbReference type="Gene3D" id="3.30.43.10">
    <property type="entry name" value="Uridine Diphospho-n-acetylenolpyruvylglucosamine Reductase, domain 2"/>
    <property type="match status" value="1"/>
</dbReference>
<dbReference type="GO" id="GO:0080049">
    <property type="term" value="F:L-gulono-1,4-lactone dehydrogenase activity"/>
    <property type="evidence" value="ECO:0007669"/>
    <property type="project" value="TreeGrafter"/>
</dbReference>
<dbReference type="InterPro" id="IPR036318">
    <property type="entry name" value="FAD-bd_PCMH-like_sf"/>
</dbReference>
<dbReference type="GO" id="GO:0016020">
    <property type="term" value="C:membrane"/>
    <property type="evidence" value="ECO:0007669"/>
    <property type="project" value="InterPro"/>
</dbReference>
<accession>A0A1J5QJQ9</accession>
<dbReference type="InterPro" id="IPR016171">
    <property type="entry name" value="Vanillyl_alc_oxidase_C-sub2"/>
</dbReference>
<dbReference type="GO" id="GO:0003885">
    <property type="term" value="F:D-arabinono-1,4-lactone oxidase activity"/>
    <property type="evidence" value="ECO:0007669"/>
    <property type="project" value="InterPro"/>
</dbReference>
<dbReference type="InterPro" id="IPR010031">
    <property type="entry name" value="FAD_lactone_oxidase-like"/>
</dbReference>
<dbReference type="PIRSF" id="PIRSF000136">
    <property type="entry name" value="LGO_GLO"/>
    <property type="match status" value="1"/>
</dbReference>
<organism evidence="3">
    <name type="scientific">mine drainage metagenome</name>
    <dbReference type="NCBI Taxonomy" id="410659"/>
    <lineage>
        <taxon>unclassified sequences</taxon>
        <taxon>metagenomes</taxon>
        <taxon>ecological metagenomes</taxon>
    </lineage>
</organism>
<dbReference type="GO" id="GO:0071949">
    <property type="term" value="F:FAD binding"/>
    <property type="evidence" value="ECO:0007669"/>
    <property type="project" value="InterPro"/>
</dbReference>
<dbReference type="EC" id="1.1.2.-" evidence="3"/>
<dbReference type="InterPro" id="IPR016169">
    <property type="entry name" value="FAD-bd_PCMH_sub2"/>
</dbReference>
<dbReference type="PANTHER" id="PTHR43762">
    <property type="entry name" value="L-GULONOLACTONE OXIDASE"/>
    <property type="match status" value="1"/>
</dbReference>
<evidence type="ECO:0000259" key="2">
    <source>
        <dbReference type="PROSITE" id="PS51387"/>
    </source>
</evidence>
<evidence type="ECO:0000313" key="3">
    <source>
        <dbReference type="EMBL" id="OIQ83522.1"/>
    </source>
</evidence>
<dbReference type="InterPro" id="IPR016166">
    <property type="entry name" value="FAD-bd_PCMH"/>
</dbReference>
<dbReference type="AlphaFoldDB" id="A0A1J5QJQ9"/>
<dbReference type="NCBIfam" id="TIGR01679">
    <property type="entry name" value="bact_FAD_ox"/>
    <property type="match status" value="1"/>
</dbReference>
<keyword evidence="1 3" id="KW-0560">Oxidoreductase</keyword>
<reference evidence="3" key="1">
    <citation type="submission" date="2016-10" db="EMBL/GenBank/DDBJ databases">
        <title>Sequence of Gallionella enrichment culture.</title>
        <authorList>
            <person name="Poehlein A."/>
            <person name="Muehling M."/>
            <person name="Daniel R."/>
        </authorList>
    </citation>
    <scope>NUCLEOTIDE SEQUENCE</scope>
</reference>
<comment type="caution">
    <text evidence="3">The sequence shown here is derived from an EMBL/GenBank/DDBJ whole genome shotgun (WGS) entry which is preliminary data.</text>
</comment>
<feature type="domain" description="FAD-binding PCMH-type" evidence="2">
    <location>
        <begin position="25"/>
        <end position="196"/>
    </location>
</feature>
<dbReference type="InterPro" id="IPR016167">
    <property type="entry name" value="FAD-bd_PCMH_sub1"/>
</dbReference>
<protein>
    <submittedName>
        <fullName evidence="3">L-gulono-1,4-lactone dehydrogenase</fullName>
        <ecNumber evidence="3">1.1.2.-</ecNumber>
    </submittedName>
</protein>
<name>A0A1J5QJQ9_9ZZZZ</name>
<dbReference type="PANTHER" id="PTHR43762:SF1">
    <property type="entry name" value="D-ARABINONO-1,4-LACTONE OXIDASE"/>
    <property type="match status" value="1"/>
</dbReference>